<name>A0ABS7PQ39_9SPHN</name>
<reference evidence="1 3" key="1">
    <citation type="submission" date="2021-08" db="EMBL/GenBank/DDBJ databases">
        <authorList>
            <person name="Tuo L."/>
        </authorList>
    </citation>
    <scope>NUCLEOTIDE SEQUENCE [LARGE SCALE GENOMIC DNA]</scope>
    <source>
        <strain evidence="1 3">JCM 31229</strain>
    </source>
</reference>
<dbReference type="EMBL" id="JAINVV010000006">
    <property type="protein sequence ID" value="MBY8823306.1"/>
    <property type="molecule type" value="Genomic_DNA"/>
</dbReference>
<gene>
    <name evidence="1" type="ORF">K7G82_13450</name>
    <name evidence="2" type="ORF">K7G82_29325</name>
</gene>
<keyword evidence="3" id="KW-1185">Reference proteome</keyword>
<evidence type="ECO:0000313" key="1">
    <source>
        <dbReference type="EMBL" id="MBY8823306.1"/>
    </source>
</evidence>
<evidence type="ECO:0000313" key="2">
    <source>
        <dbReference type="EMBL" id="MBY8826441.1"/>
    </source>
</evidence>
<dbReference type="Proteomes" id="UP000706039">
    <property type="component" value="Unassembled WGS sequence"/>
</dbReference>
<evidence type="ECO:0000313" key="3">
    <source>
        <dbReference type="Proteomes" id="UP000706039"/>
    </source>
</evidence>
<accession>A0ABS7PQ39</accession>
<protein>
    <submittedName>
        <fullName evidence="1">Uncharacterized protein</fullName>
    </submittedName>
</protein>
<sequence>MQDIHPIYFRRRADEERELARLAPDRFARMLHEQMAIECEKRAGAPRPDESGCAR</sequence>
<organism evidence="1 3">
    <name type="scientific">Sphingomonas colocasiae</name>
    <dbReference type="NCBI Taxonomy" id="1848973"/>
    <lineage>
        <taxon>Bacteria</taxon>
        <taxon>Pseudomonadati</taxon>
        <taxon>Pseudomonadota</taxon>
        <taxon>Alphaproteobacteria</taxon>
        <taxon>Sphingomonadales</taxon>
        <taxon>Sphingomonadaceae</taxon>
        <taxon>Sphingomonas</taxon>
    </lineage>
</organism>
<comment type="caution">
    <text evidence="1">The sequence shown here is derived from an EMBL/GenBank/DDBJ whole genome shotgun (WGS) entry which is preliminary data.</text>
</comment>
<dbReference type="RefSeq" id="WP_222990424.1">
    <property type="nucleotide sequence ID" value="NZ_JAINVV010000006.1"/>
</dbReference>
<proteinExistence type="predicted"/>
<dbReference type="EMBL" id="JAINVV010000018">
    <property type="protein sequence ID" value="MBY8826441.1"/>
    <property type="molecule type" value="Genomic_DNA"/>
</dbReference>